<dbReference type="GO" id="GO:0006465">
    <property type="term" value="P:signal peptide processing"/>
    <property type="evidence" value="ECO:0007669"/>
    <property type="project" value="TreeGrafter"/>
</dbReference>
<keyword evidence="5" id="KW-1185">Reference proteome</keyword>
<keyword evidence="2" id="KW-0812">Transmembrane</keyword>
<dbReference type="Proteomes" id="UP000019095">
    <property type="component" value="Chromosome"/>
</dbReference>
<keyword evidence="2" id="KW-1133">Transmembrane helix</keyword>
<feature type="transmembrane region" description="Helical" evidence="2">
    <location>
        <begin position="199"/>
        <end position="219"/>
    </location>
</feature>
<protein>
    <submittedName>
        <fullName evidence="4">Putative peptidase</fullName>
    </submittedName>
</protein>
<keyword evidence="2" id="KW-0472">Membrane</keyword>
<dbReference type="KEGG" id="amim:MIM_c09200"/>
<dbReference type="GO" id="GO:0005886">
    <property type="term" value="C:plasma membrane"/>
    <property type="evidence" value="ECO:0007669"/>
    <property type="project" value="TreeGrafter"/>
</dbReference>
<dbReference type="Gene3D" id="1.20.120.1220">
    <property type="match status" value="1"/>
</dbReference>
<accession>W0P827</accession>
<dbReference type="STRING" id="1247726.MIM_c09200"/>
<dbReference type="PATRIC" id="fig|1247726.3.peg.1000"/>
<evidence type="ECO:0000313" key="5">
    <source>
        <dbReference type="Proteomes" id="UP000019095"/>
    </source>
</evidence>
<organism evidence="4 5">
    <name type="scientific">Advenella mimigardefordensis (strain DSM 17166 / LMG 22922 / DPN7)</name>
    <dbReference type="NCBI Taxonomy" id="1247726"/>
    <lineage>
        <taxon>Bacteria</taxon>
        <taxon>Pseudomonadati</taxon>
        <taxon>Pseudomonadota</taxon>
        <taxon>Betaproteobacteria</taxon>
        <taxon>Burkholderiales</taxon>
        <taxon>Alcaligenaceae</taxon>
    </lineage>
</organism>
<evidence type="ECO:0000256" key="2">
    <source>
        <dbReference type="SAM" id="Phobius"/>
    </source>
</evidence>
<dbReference type="InterPro" id="IPR000045">
    <property type="entry name" value="Prepilin_IV_endopep_pep"/>
</dbReference>
<dbReference type="GO" id="GO:0004190">
    <property type="term" value="F:aspartic-type endopeptidase activity"/>
    <property type="evidence" value="ECO:0007669"/>
    <property type="project" value="InterPro"/>
</dbReference>
<name>W0P827_ADVMD</name>
<dbReference type="PANTHER" id="PTHR30487">
    <property type="entry name" value="TYPE 4 PREPILIN-LIKE PROTEINS LEADER PEPTIDE-PROCESSING ENZYME"/>
    <property type="match status" value="1"/>
</dbReference>
<comment type="similarity">
    <text evidence="1">Belongs to the peptidase A24 family.</text>
</comment>
<dbReference type="eggNOG" id="COG1989">
    <property type="taxonomic scope" value="Bacteria"/>
</dbReference>
<dbReference type="HOGENOM" id="CLU_1227791_0_0_4"/>
<dbReference type="Pfam" id="PF01478">
    <property type="entry name" value="Peptidase_A24"/>
    <property type="match status" value="1"/>
</dbReference>
<evidence type="ECO:0000313" key="4">
    <source>
        <dbReference type="EMBL" id="AHG63019.1"/>
    </source>
</evidence>
<evidence type="ECO:0000259" key="3">
    <source>
        <dbReference type="Pfam" id="PF01478"/>
    </source>
</evidence>
<feature type="transmembrane region" description="Helical" evidence="2">
    <location>
        <begin position="12"/>
        <end position="32"/>
    </location>
</feature>
<dbReference type="AlphaFoldDB" id="W0P827"/>
<dbReference type="InterPro" id="IPR050882">
    <property type="entry name" value="Prepilin_peptidase/N-MTase"/>
</dbReference>
<feature type="transmembrane region" description="Helical" evidence="2">
    <location>
        <begin position="39"/>
        <end position="72"/>
    </location>
</feature>
<gene>
    <name evidence="4" type="ORF">MIM_c09200</name>
</gene>
<dbReference type="PANTHER" id="PTHR30487:SF0">
    <property type="entry name" value="PREPILIN LEADER PEPTIDASE_N-METHYLTRANSFERASE-RELATED"/>
    <property type="match status" value="1"/>
</dbReference>
<feature type="transmembrane region" description="Helical" evidence="2">
    <location>
        <begin position="125"/>
        <end position="142"/>
    </location>
</feature>
<dbReference type="EMBL" id="CP003915">
    <property type="protein sequence ID" value="AHG63019.1"/>
    <property type="molecule type" value="Genomic_DNA"/>
</dbReference>
<feature type="transmembrane region" description="Helical" evidence="2">
    <location>
        <begin position="176"/>
        <end position="192"/>
    </location>
</feature>
<feature type="transmembrane region" description="Helical" evidence="2">
    <location>
        <begin position="102"/>
        <end position="119"/>
    </location>
</feature>
<feature type="transmembrane region" description="Helical" evidence="2">
    <location>
        <begin position="154"/>
        <end position="170"/>
    </location>
</feature>
<proteinExistence type="inferred from homology"/>
<sequence>MAVGCCCRVMFLLSVLMACSLWPAYALLCAVLRWRYGHAAVAACVVTAGWRFTGILLLIVGIALPVFLYLLTCEWSRQWLLFFYLLALLTLADIQMRLLPDYLLALLLLVGLLSIVAGLPDTPTLAHALPAFAVTVPVVLLCIRRCEAVGSRPALAAGDLKMIAVLTLWFPYNQLLLLLCVACFAGLVYILVIRCITGALLRTIAFGPCLALGALAMHVSCDCPQADMGSTYCMIRPGVARPALFFKGVCVVQDRSDRGHRLG</sequence>
<evidence type="ECO:0000256" key="1">
    <source>
        <dbReference type="ARBA" id="ARBA00005801"/>
    </source>
</evidence>
<feature type="domain" description="Prepilin type IV endopeptidase peptidase" evidence="3">
    <location>
        <begin position="80"/>
        <end position="191"/>
    </location>
</feature>
<reference evidence="4 5" key="1">
    <citation type="journal article" date="2014" name="Microbiology">
        <title>Unravelling the complete genome sequence of Advenella mimigardefordensis strain DPN7T and novel insights in the catabolism of the xenobiotic polythioester precursor 3,3'-dithiodipropionate.</title>
        <authorList>
            <person name="Wubbeler J.H."/>
            <person name="Hiessl S."/>
            <person name="Schuldes J."/>
            <person name="Thurmer A."/>
            <person name="Daniel R."/>
            <person name="Steinbuchel A."/>
        </authorList>
    </citation>
    <scope>NUCLEOTIDE SEQUENCE [LARGE SCALE GENOMIC DNA]</scope>
    <source>
        <strain evidence="5">DSM 17166 / LMG 22922 / DPN7</strain>
    </source>
</reference>